<evidence type="ECO:0000256" key="3">
    <source>
        <dbReference type="ARBA" id="ARBA00022679"/>
    </source>
</evidence>
<dbReference type="InterPro" id="IPR033749">
    <property type="entry name" value="Polyprenyl_synt_CS"/>
</dbReference>
<evidence type="ECO:0000256" key="6">
    <source>
        <dbReference type="ARBA" id="ARBA00023229"/>
    </source>
</evidence>
<evidence type="ECO:0000256" key="2">
    <source>
        <dbReference type="ARBA" id="ARBA00006706"/>
    </source>
</evidence>
<organism evidence="7 8">
    <name type="scientific">Candidatus Scatomorpha pullistercoris</name>
    <dbReference type="NCBI Taxonomy" id="2840929"/>
    <lineage>
        <taxon>Bacteria</taxon>
        <taxon>Bacillati</taxon>
        <taxon>Bacillota</taxon>
        <taxon>Clostridia</taxon>
        <taxon>Eubacteriales</taxon>
        <taxon>Candidatus Scatomorpha</taxon>
    </lineage>
</organism>
<evidence type="ECO:0000256" key="4">
    <source>
        <dbReference type="ARBA" id="ARBA00022723"/>
    </source>
</evidence>
<dbReference type="GO" id="GO:0008299">
    <property type="term" value="P:isoprenoid biosynthetic process"/>
    <property type="evidence" value="ECO:0007669"/>
    <property type="project" value="UniProtKB-KW"/>
</dbReference>
<protein>
    <submittedName>
        <fullName evidence="7">Polyprenyl synthetase family protein</fullName>
    </submittedName>
</protein>
<dbReference type="PANTHER" id="PTHR43281:SF1">
    <property type="entry name" value="FARNESYL DIPHOSPHATE SYNTHASE"/>
    <property type="match status" value="1"/>
</dbReference>
<keyword evidence="4" id="KW-0479">Metal-binding</keyword>
<dbReference type="PANTHER" id="PTHR43281">
    <property type="entry name" value="FARNESYL DIPHOSPHATE SYNTHASE"/>
    <property type="match status" value="1"/>
</dbReference>
<dbReference type="SUPFAM" id="SSF48576">
    <property type="entry name" value="Terpenoid synthases"/>
    <property type="match status" value="1"/>
</dbReference>
<name>A0A9D1G639_9FIRM</name>
<keyword evidence="3" id="KW-0808">Transferase</keyword>
<reference evidence="7" key="2">
    <citation type="journal article" date="2021" name="PeerJ">
        <title>Extensive microbial diversity within the chicken gut microbiome revealed by metagenomics and culture.</title>
        <authorList>
            <person name="Gilroy R."/>
            <person name="Ravi A."/>
            <person name="Getino M."/>
            <person name="Pursley I."/>
            <person name="Horton D.L."/>
            <person name="Alikhan N.F."/>
            <person name="Baker D."/>
            <person name="Gharbi K."/>
            <person name="Hall N."/>
            <person name="Watson M."/>
            <person name="Adriaenssens E.M."/>
            <person name="Foster-Nyarko E."/>
            <person name="Jarju S."/>
            <person name="Secka A."/>
            <person name="Antonio M."/>
            <person name="Oren A."/>
            <person name="Chaudhuri R.R."/>
            <person name="La Ragione R."/>
            <person name="Hildebrand F."/>
            <person name="Pallen M.J."/>
        </authorList>
    </citation>
    <scope>NUCLEOTIDE SEQUENCE</scope>
    <source>
        <strain evidence="7">ChiHecec3B27-6122</strain>
    </source>
</reference>
<dbReference type="GO" id="GO:0046872">
    <property type="term" value="F:metal ion binding"/>
    <property type="evidence" value="ECO:0007669"/>
    <property type="project" value="UniProtKB-KW"/>
</dbReference>
<dbReference type="GO" id="GO:0004659">
    <property type="term" value="F:prenyltransferase activity"/>
    <property type="evidence" value="ECO:0007669"/>
    <property type="project" value="InterPro"/>
</dbReference>
<evidence type="ECO:0000256" key="5">
    <source>
        <dbReference type="ARBA" id="ARBA00022842"/>
    </source>
</evidence>
<dbReference type="AlphaFoldDB" id="A0A9D1G639"/>
<gene>
    <name evidence="7" type="ORF">IAD42_08065</name>
</gene>
<comment type="caution">
    <text evidence="7">The sequence shown here is derived from an EMBL/GenBank/DDBJ whole genome shotgun (WGS) entry which is preliminary data.</text>
</comment>
<dbReference type="InterPro" id="IPR000092">
    <property type="entry name" value="Polyprenyl_synt"/>
</dbReference>
<reference evidence="7" key="1">
    <citation type="submission" date="2020-10" db="EMBL/GenBank/DDBJ databases">
        <authorList>
            <person name="Gilroy R."/>
        </authorList>
    </citation>
    <scope>NUCLEOTIDE SEQUENCE</scope>
    <source>
        <strain evidence="7">ChiHecec3B27-6122</strain>
    </source>
</reference>
<evidence type="ECO:0000256" key="1">
    <source>
        <dbReference type="ARBA" id="ARBA00001946"/>
    </source>
</evidence>
<sequence length="196" mass="20903">LRRGKPTNHRVYGECTAVLAGDALQAEAFGTILRSELPAERRARCAEHLANAAGVDGICGGQFMDMLTEHPEDEAWLSDLQGRKTGSLLSAACAMGAAAAGAGEDKTELAIRYGAALGAAFQIRDDMLDVLSTEAELGKPIGSDAEEGKLTFMSLYGEEKCAEMVERLTQLAVELAKELGSDFLAQLALRLSDRRN</sequence>
<dbReference type="EMBL" id="DVJS01000200">
    <property type="protein sequence ID" value="HIS97913.1"/>
    <property type="molecule type" value="Genomic_DNA"/>
</dbReference>
<dbReference type="PROSITE" id="PS00444">
    <property type="entry name" value="POLYPRENYL_SYNTHASE_2"/>
    <property type="match status" value="1"/>
</dbReference>
<proteinExistence type="inferred from homology"/>
<comment type="cofactor">
    <cofactor evidence="1">
        <name>Mg(2+)</name>
        <dbReference type="ChEBI" id="CHEBI:18420"/>
    </cofactor>
</comment>
<dbReference type="Proteomes" id="UP000886876">
    <property type="component" value="Unassembled WGS sequence"/>
</dbReference>
<keyword evidence="5" id="KW-0460">Magnesium</keyword>
<dbReference type="Pfam" id="PF00348">
    <property type="entry name" value="polyprenyl_synt"/>
    <property type="match status" value="1"/>
</dbReference>
<comment type="similarity">
    <text evidence="2">Belongs to the FPP/GGPP synthase family.</text>
</comment>
<keyword evidence="6" id="KW-0414">Isoprene biosynthesis</keyword>
<evidence type="ECO:0000313" key="7">
    <source>
        <dbReference type="EMBL" id="HIS97913.1"/>
    </source>
</evidence>
<feature type="non-terminal residue" evidence="7">
    <location>
        <position position="1"/>
    </location>
</feature>
<evidence type="ECO:0000313" key="8">
    <source>
        <dbReference type="Proteomes" id="UP000886876"/>
    </source>
</evidence>
<accession>A0A9D1G639</accession>
<dbReference type="Gene3D" id="1.10.600.10">
    <property type="entry name" value="Farnesyl Diphosphate Synthase"/>
    <property type="match status" value="1"/>
</dbReference>
<dbReference type="InterPro" id="IPR008949">
    <property type="entry name" value="Isoprenoid_synthase_dom_sf"/>
</dbReference>